<keyword evidence="4" id="KW-1185">Reference proteome</keyword>
<dbReference type="GO" id="GO:0120053">
    <property type="term" value="F:ribitol beta-1,4-xylosyltransferase activity"/>
    <property type="evidence" value="ECO:0007669"/>
    <property type="project" value="InterPro"/>
</dbReference>
<dbReference type="PANTHER" id="PTHR15576:SF1">
    <property type="entry name" value="RIBITOL-5-PHOSPHATE XYLOSYLTRANSFERASE 1"/>
    <property type="match status" value="1"/>
</dbReference>
<dbReference type="OMA" id="RIFQWPL"/>
<dbReference type="HOGENOM" id="CLU_040812_0_0_1"/>
<evidence type="ECO:0008006" key="5">
    <source>
        <dbReference type="Google" id="ProtNLM"/>
    </source>
</evidence>
<evidence type="ECO:0000313" key="3">
    <source>
        <dbReference type="EnsemblMetazoa" id="SMAR004091-PA"/>
    </source>
</evidence>
<protein>
    <recommendedName>
        <fullName evidence="5">Exostosin GT47 domain-containing protein</fullName>
    </recommendedName>
</protein>
<dbReference type="InterPro" id="IPR057538">
    <property type="entry name" value="RXYLT1_C"/>
</dbReference>
<evidence type="ECO:0000259" key="2">
    <source>
        <dbReference type="Pfam" id="PF24786"/>
    </source>
</evidence>
<dbReference type="InterPro" id="IPR055286">
    <property type="entry name" value="RXYLT1-like"/>
</dbReference>
<sequence>MCLYLWEHILGGKIEKKMNGIWSYGFKKVDNIKFKFRTGPGVIPSKVPASVHFLVLTLNGRDPNKISFAKMWLDFLPQLPNLRGVAVLLLGDERCQNDWILPYMSVNKGIVNVTFLVYDSPLVDHDHFFQWPLGVATYRNFPKIEVKHLELEEPRPFICNFVGTIYKNSTRSKMVDALKERELHKQCIIKTRQEWIPNETKESFEAYYSALRLSDLTLSPVGQNTECYRIYEALSLGSIPVVEDVMTSGICGSQEYYRGHVTVPAAPLRLFKYYDAPIIYFSNIDELWTILEKESLISPAEKIKRRKNAIDWVFMF</sequence>
<dbReference type="GO" id="GO:0005794">
    <property type="term" value="C:Golgi apparatus"/>
    <property type="evidence" value="ECO:0007669"/>
    <property type="project" value="TreeGrafter"/>
</dbReference>
<dbReference type="Proteomes" id="UP000014500">
    <property type="component" value="Unassembled WGS sequence"/>
</dbReference>
<dbReference type="EMBL" id="AFFK01018977">
    <property type="status" value="NOT_ANNOTATED_CDS"/>
    <property type="molecule type" value="Genomic_DNA"/>
</dbReference>
<feature type="domain" description="RXYLT1 C-terminal" evidence="1">
    <location>
        <begin position="138"/>
        <end position="316"/>
    </location>
</feature>
<organism evidence="3 4">
    <name type="scientific">Strigamia maritima</name>
    <name type="common">European centipede</name>
    <name type="synonym">Geophilus maritimus</name>
    <dbReference type="NCBI Taxonomy" id="126957"/>
    <lineage>
        <taxon>Eukaryota</taxon>
        <taxon>Metazoa</taxon>
        <taxon>Ecdysozoa</taxon>
        <taxon>Arthropoda</taxon>
        <taxon>Myriapoda</taxon>
        <taxon>Chilopoda</taxon>
        <taxon>Pleurostigmophora</taxon>
        <taxon>Geophilomorpha</taxon>
        <taxon>Linotaeniidae</taxon>
        <taxon>Strigamia</taxon>
    </lineage>
</organism>
<accession>T1ISL1</accession>
<feature type="domain" description="RXYLT1 N-terminal" evidence="2">
    <location>
        <begin position="2"/>
        <end position="132"/>
    </location>
</feature>
<dbReference type="AlphaFoldDB" id="T1ISL1"/>
<dbReference type="EnsemblMetazoa" id="SMAR004091-RA">
    <property type="protein sequence ID" value="SMAR004091-PA"/>
    <property type="gene ID" value="SMAR004091"/>
</dbReference>
<evidence type="ECO:0000313" key="4">
    <source>
        <dbReference type="Proteomes" id="UP000014500"/>
    </source>
</evidence>
<dbReference type="PhylomeDB" id="T1ISL1"/>
<dbReference type="Pfam" id="PF24786">
    <property type="entry name" value="RXYLT1_N"/>
    <property type="match status" value="1"/>
</dbReference>
<dbReference type="eggNOG" id="ENOG502QT2E">
    <property type="taxonomic scope" value="Eukaryota"/>
</dbReference>
<reference evidence="3" key="2">
    <citation type="submission" date="2015-02" db="UniProtKB">
        <authorList>
            <consortium name="EnsemblMetazoa"/>
        </authorList>
    </citation>
    <scope>IDENTIFICATION</scope>
</reference>
<dbReference type="InterPro" id="IPR057539">
    <property type="entry name" value="RXYLT1_N"/>
</dbReference>
<evidence type="ECO:0000259" key="1">
    <source>
        <dbReference type="Pfam" id="PF24785"/>
    </source>
</evidence>
<dbReference type="GO" id="GO:0035269">
    <property type="term" value="P:protein O-linked glycosylation via mannose"/>
    <property type="evidence" value="ECO:0007669"/>
    <property type="project" value="InterPro"/>
</dbReference>
<dbReference type="PANTHER" id="PTHR15576">
    <property type="entry name" value="RIBITOL-5-PHOSPHATE XYLOSYLTRANSFERASE 1"/>
    <property type="match status" value="1"/>
</dbReference>
<name>T1ISL1_STRMM</name>
<dbReference type="STRING" id="126957.T1ISL1"/>
<dbReference type="Pfam" id="PF24785">
    <property type="entry name" value="RXYLT1_C"/>
    <property type="match status" value="1"/>
</dbReference>
<proteinExistence type="predicted"/>
<reference evidence="4" key="1">
    <citation type="submission" date="2011-05" db="EMBL/GenBank/DDBJ databases">
        <authorList>
            <person name="Richards S.R."/>
            <person name="Qu J."/>
            <person name="Jiang H."/>
            <person name="Jhangiani S.N."/>
            <person name="Agravi P."/>
            <person name="Goodspeed R."/>
            <person name="Gross S."/>
            <person name="Mandapat C."/>
            <person name="Jackson L."/>
            <person name="Mathew T."/>
            <person name="Pu L."/>
            <person name="Thornton R."/>
            <person name="Saada N."/>
            <person name="Wilczek-Boney K.B."/>
            <person name="Lee S."/>
            <person name="Kovar C."/>
            <person name="Wu Y."/>
            <person name="Scherer S.E."/>
            <person name="Worley K.C."/>
            <person name="Muzny D.M."/>
            <person name="Gibbs R."/>
        </authorList>
    </citation>
    <scope>NUCLEOTIDE SEQUENCE</scope>
    <source>
        <strain evidence="4">Brora</strain>
    </source>
</reference>